<evidence type="ECO:0000313" key="3">
    <source>
        <dbReference type="Proteomes" id="UP001519342"/>
    </source>
</evidence>
<comment type="caution">
    <text evidence="2">The sequence shown here is derived from an EMBL/GenBank/DDBJ whole genome shotgun (WGS) entry which is preliminary data.</text>
</comment>
<sequence>MDFLKIEDEVKFSHKMFILKREIEQFLCEEGYRNIEPSIYENYDEFTGINFRVDKKSSVKLLENSGNIFILSPDITTGIVNKLMPRWELGLTLKIFYYGKTYINNGIGIKENRQMGVELIGEKNNNTDESVLSIAIKTMKKYSNQYLFEIGNSKFLKGIMQACSFNNYDYKNILNLLYSKNKQELKEYLSKISYKEPMSTLINIFDLEGSLDEILQNLKGLYINDLMQQGIDELCTLDKSLNGNTHKIIYDLSMVSELSYYDGIIFRGYIDGSNKVIIKGGRYDSFTEQYGYKIPAIGFSIELDELIKTIYEEEMTI</sequence>
<organism evidence="2 3">
    <name type="scientific">Sedimentibacter acidaminivorans</name>
    <dbReference type="NCBI Taxonomy" id="913099"/>
    <lineage>
        <taxon>Bacteria</taxon>
        <taxon>Bacillati</taxon>
        <taxon>Bacillota</taxon>
        <taxon>Tissierellia</taxon>
        <taxon>Sedimentibacter</taxon>
    </lineage>
</organism>
<accession>A0ABS4GG17</accession>
<keyword evidence="2" id="KW-0808">Transferase</keyword>
<dbReference type="RefSeq" id="WP_209512060.1">
    <property type="nucleotide sequence ID" value="NZ_JAGGKS010000006.1"/>
</dbReference>
<dbReference type="Pfam" id="PF13393">
    <property type="entry name" value="tRNA-synt_His"/>
    <property type="match status" value="1"/>
</dbReference>
<dbReference type="PANTHER" id="PTHR11476">
    <property type="entry name" value="HISTIDYL-TRNA SYNTHETASE"/>
    <property type="match status" value="1"/>
</dbReference>
<dbReference type="EMBL" id="JAGGKS010000006">
    <property type="protein sequence ID" value="MBP1926325.1"/>
    <property type="molecule type" value="Genomic_DNA"/>
</dbReference>
<feature type="domain" description="Class II Histidinyl-tRNA synthetase (HisRS)-like catalytic core" evidence="1">
    <location>
        <begin position="19"/>
        <end position="306"/>
    </location>
</feature>
<dbReference type="InterPro" id="IPR041715">
    <property type="entry name" value="HisRS-like_core"/>
</dbReference>
<keyword evidence="2" id="KW-0328">Glycosyltransferase</keyword>
<dbReference type="PIRSF" id="PIRSF001549">
    <property type="entry name" value="His-tRNA_synth"/>
    <property type="match status" value="1"/>
</dbReference>
<dbReference type="Proteomes" id="UP001519342">
    <property type="component" value="Unassembled WGS sequence"/>
</dbReference>
<dbReference type="SUPFAM" id="SSF55681">
    <property type="entry name" value="Class II aaRS and biotin synthetases"/>
    <property type="match status" value="1"/>
</dbReference>
<reference evidence="2 3" key="1">
    <citation type="submission" date="2021-03" db="EMBL/GenBank/DDBJ databases">
        <title>Genomic Encyclopedia of Type Strains, Phase IV (KMG-IV): sequencing the most valuable type-strain genomes for metagenomic binning, comparative biology and taxonomic classification.</title>
        <authorList>
            <person name="Goeker M."/>
        </authorList>
    </citation>
    <scope>NUCLEOTIDE SEQUENCE [LARGE SCALE GENOMIC DNA]</scope>
    <source>
        <strain evidence="2 3">DSM 24004</strain>
    </source>
</reference>
<dbReference type="PANTHER" id="PTHR11476:SF7">
    <property type="entry name" value="HISTIDINE--TRNA LIGASE"/>
    <property type="match status" value="1"/>
</dbReference>
<protein>
    <submittedName>
        <fullName evidence="2">ATP phosphoribosyltransferase regulatory subunit</fullName>
    </submittedName>
</protein>
<dbReference type="GO" id="GO:0016757">
    <property type="term" value="F:glycosyltransferase activity"/>
    <property type="evidence" value="ECO:0007669"/>
    <property type="project" value="UniProtKB-KW"/>
</dbReference>
<dbReference type="InterPro" id="IPR045864">
    <property type="entry name" value="aa-tRNA-synth_II/BPL/LPL"/>
</dbReference>
<dbReference type="Gene3D" id="3.30.930.10">
    <property type="entry name" value="Bira Bifunctional Protein, Domain 2"/>
    <property type="match status" value="1"/>
</dbReference>
<evidence type="ECO:0000313" key="2">
    <source>
        <dbReference type="EMBL" id="MBP1926325.1"/>
    </source>
</evidence>
<evidence type="ECO:0000259" key="1">
    <source>
        <dbReference type="Pfam" id="PF13393"/>
    </source>
</evidence>
<dbReference type="InterPro" id="IPR004516">
    <property type="entry name" value="HisRS/HisZ"/>
</dbReference>
<keyword evidence="3" id="KW-1185">Reference proteome</keyword>
<name>A0ABS4GG17_9FIRM</name>
<gene>
    <name evidence="2" type="ORF">J2Z76_002190</name>
</gene>
<proteinExistence type="predicted"/>